<dbReference type="GO" id="GO:0005686">
    <property type="term" value="C:U2 snRNP"/>
    <property type="evidence" value="ECO:0007669"/>
    <property type="project" value="TreeGrafter"/>
</dbReference>
<feature type="region of interest" description="Disordered" evidence="11">
    <location>
        <begin position="85"/>
        <end position="211"/>
    </location>
</feature>
<dbReference type="GO" id="GO:0005682">
    <property type="term" value="C:U5 snRNP"/>
    <property type="evidence" value="ECO:0007669"/>
    <property type="project" value="TreeGrafter"/>
</dbReference>
<dbReference type="InterPro" id="IPR001163">
    <property type="entry name" value="Sm_dom_euk/arc"/>
</dbReference>
<dbReference type="AlphaFoldDB" id="S7ZYQ9"/>
<comment type="similarity">
    <text evidence="3">Belongs to the snRNP SmB/SmN family.</text>
</comment>
<keyword evidence="4" id="KW-0963">Cytoplasm</keyword>
<organism evidence="13 14">
    <name type="scientific">Dactylellina haptotyla (strain CBS 200.50)</name>
    <name type="common">Nematode-trapping fungus</name>
    <name type="synonym">Monacrosporium haptotylum</name>
    <dbReference type="NCBI Taxonomy" id="1284197"/>
    <lineage>
        <taxon>Eukaryota</taxon>
        <taxon>Fungi</taxon>
        <taxon>Dikarya</taxon>
        <taxon>Ascomycota</taxon>
        <taxon>Pezizomycotina</taxon>
        <taxon>Orbiliomycetes</taxon>
        <taxon>Orbiliales</taxon>
        <taxon>Orbiliaceae</taxon>
        <taxon>Dactylellina</taxon>
    </lineage>
</organism>
<comment type="subcellular location">
    <subcellularLocation>
        <location evidence="2">Cytoplasm</location>
    </subcellularLocation>
    <subcellularLocation>
        <location evidence="1">Nucleus</location>
    </subcellularLocation>
</comment>
<evidence type="ECO:0000256" key="9">
    <source>
        <dbReference type="ARBA" id="ARBA00023274"/>
    </source>
</evidence>
<dbReference type="SMART" id="SM00651">
    <property type="entry name" value="Sm"/>
    <property type="match status" value="1"/>
</dbReference>
<dbReference type="OMA" id="KMINYRM"/>
<evidence type="ECO:0000313" key="13">
    <source>
        <dbReference type="EMBL" id="EPS35850.1"/>
    </source>
</evidence>
<evidence type="ECO:0000256" key="6">
    <source>
        <dbReference type="ARBA" id="ARBA00022884"/>
    </source>
</evidence>
<protein>
    <recommendedName>
        <fullName evidence="10">Sm protein B</fullName>
    </recommendedName>
</protein>
<reference evidence="13 14" key="1">
    <citation type="journal article" date="2013" name="PLoS Genet.">
        <title>Genomic mechanisms accounting for the adaptation to parasitism in nematode-trapping fungi.</title>
        <authorList>
            <person name="Meerupati T."/>
            <person name="Andersson K.M."/>
            <person name="Friman E."/>
            <person name="Kumar D."/>
            <person name="Tunlid A."/>
            <person name="Ahren D."/>
        </authorList>
    </citation>
    <scope>NUCLEOTIDE SEQUENCE [LARGE SCALE GENOMIC DNA]</scope>
    <source>
        <strain evidence="13 14">CBS 200.50</strain>
    </source>
</reference>
<dbReference type="PANTHER" id="PTHR10701">
    <property type="entry name" value="SMALL NUCLEAR RIBONUCLEOPROTEIN-ASSOCIATED PROTEIN B AND N"/>
    <property type="match status" value="1"/>
</dbReference>
<dbReference type="FunFam" id="2.30.30.100:FF:000047">
    <property type="entry name" value="Small nuclear ribonucleoprotein SmB, putative"/>
    <property type="match status" value="1"/>
</dbReference>
<dbReference type="GO" id="GO:0071013">
    <property type="term" value="C:catalytic step 2 spliceosome"/>
    <property type="evidence" value="ECO:0007669"/>
    <property type="project" value="TreeGrafter"/>
</dbReference>
<evidence type="ECO:0000256" key="5">
    <source>
        <dbReference type="ARBA" id="ARBA00022664"/>
    </source>
</evidence>
<dbReference type="InterPro" id="IPR050914">
    <property type="entry name" value="snRNP_SmB/NAA38-like"/>
</dbReference>
<dbReference type="STRING" id="1284197.S7ZYQ9"/>
<keyword evidence="14" id="KW-1185">Reference proteome</keyword>
<evidence type="ECO:0000256" key="4">
    <source>
        <dbReference type="ARBA" id="ARBA00022490"/>
    </source>
</evidence>
<dbReference type="SUPFAM" id="SSF50182">
    <property type="entry name" value="Sm-like ribonucleoproteins"/>
    <property type="match status" value="1"/>
</dbReference>
<evidence type="ECO:0000259" key="12">
    <source>
        <dbReference type="PROSITE" id="PS52002"/>
    </source>
</evidence>
<dbReference type="eggNOG" id="KOG3168">
    <property type="taxonomic scope" value="Eukaryota"/>
</dbReference>
<dbReference type="Proteomes" id="UP000015100">
    <property type="component" value="Unassembled WGS sequence"/>
</dbReference>
<evidence type="ECO:0000256" key="7">
    <source>
        <dbReference type="ARBA" id="ARBA00023187"/>
    </source>
</evidence>
<keyword evidence="5" id="KW-0507">mRNA processing</keyword>
<reference evidence="14" key="2">
    <citation type="submission" date="2013-04" db="EMBL/GenBank/DDBJ databases">
        <title>Genomic mechanisms accounting for the adaptation to parasitism in nematode-trapping fungi.</title>
        <authorList>
            <person name="Ahren D.G."/>
        </authorList>
    </citation>
    <scope>NUCLEOTIDE SEQUENCE [LARGE SCALE GENOMIC DNA]</scope>
    <source>
        <strain evidence="14">CBS 200.50</strain>
    </source>
</reference>
<dbReference type="GO" id="GO:0046540">
    <property type="term" value="C:U4/U6 x U5 tri-snRNP complex"/>
    <property type="evidence" value="ECO:0007669"/>
    <property type="project" value="TreeGrafter"/>
</dbReference>
<dbReference type="GO" id="GO:0000398">
    <property type="term" value="P:mRNA splicing, via spliceosome"/>
    <property type="evidence" value="ECO:0007669"/>
    <property type="project" value="TreeGrafter"/>
</dbReference>
<dbReference type="InterPro" id="IPR010920">
    <property type="entry name" value="LSM_dom_sf"/>
</dbReference>
<comment type="caution">
    <text evidence="13">The sequence shown here is derived from an EMBL/GenBank/DDBJ whole genome shotgun (WGS) entry which is preliminary data.</text>
</comment>
<evidence type="ECO:0000256" key="10">
    <source>
        <dbReference type="ARBA" id="ARBA00041355"/>
    </source>
</evidence>
<dbReference type="GO" id="GO:0003723">
    <property type="term" value="F:RNA binding"/>
    <property type="evidence" value="ECO:0007669"/>
    <property type="project" value="UniProtKB-KW"/>
</dbReference>
<dbReference type="HOGENOM" id="CLU_076902_1_1_1"/>
<gene>
    <name evidence="13" type="ORF">H072_10756</name>
</gene>
<sequence length="211" mass="21455">MAHKQGKMINYRMRVTMNDSRQLTGTLLAFDKHMNLVLADTEEFRRTKRKATKSNPNAPTTEVEEKRTLGLIILRGMTIVSLSVEGPPTETPASRLPVGSGAGQSQTPITPGPGVARPAGRGLPIGMGQPPSGFGAPPGGMPAPPGFGGPGLQGPMRTNLPPGMPAPPTGFGAPPGSFPAGGPPGFQGGPPGGPMGRGQYPPGGPPGFGGR</sequence>
<dbReference type="PROSITE" id="PS52002">
    <property type="entry name" value="SM"/>
    <property type="match status" value="1"/>
</dbReference>
<evidence type="ECO:0000256" key="1">
    <source>
        <dbReference type="ARBA" id="ARBA00004123"/>
    </source>
</evidence>
<dbReference type="Pfam" id="PF01423">
    <property type="entry name" value="LSM"/>
    <property type="match status" value="1"/>
</dbReference>
<dbReference type="GO" id="GO:0005737">
    <property type="term" value="C:cytoplasm"/>
    <property type="evidence" value="ECO:0007669"/>
    <property type="project" value="UniProtKB-SubCell"/>
</dbReference>
<keyword evidence="6" id="KW-0694">RNA-binding</keyword>
<proteinExistence type="inferred from homology"/>
<feature type="compositionally biased region" description="Low complexity" evidence="11">
    <location>
        <begin position="169"/>
        <end position="180"/>
    </location>
</feature>
<feature type="domain" description="Sm" evidence="12">
    <location>
        <begin position="1"/>
        <end position="88"/>
    </location>
</feature>
<feature type="compositionally biased region" description="Gly residues" evidence="11">
    <location>
        <begin position="183"/>
        <end position="196"/>
    </location>
</feature>
<dbReference type="Gene3D" id="2.30.30.100">
    <property type="match status" value="1"/>
</dbReference>
<evidence type="ECO:0000256" key="2">
    <source>
        <dbReference type="ARBA" id="ARBA00004496"/>
    </source>
</evidence>
<keyword evidence="8" id="KW-0539">Nucleus</keyword>
<dbReference type="EMBL" id="AQGS01001030">
    <property type="protein sequence ID" value="EPS35850.1"/>
    <property type="molecule type" value="Genomic_DNA"/>
</dbReference>
<dbReference type="GO" id="GO:0005685">
    <property type="term" value="C:U1 snRNP"/>
    <property type="evidence" value="ECO:0007669"/>
    <property type="project" value="TreeGrafter"/>
</dbReference>
<accession>S7ZYQ9</accession>
<dbReference type="GO" id="GO:0005687">
    <property type="term" value="C:U4 snRNP"/>
    <property type="evidence" value="ECO:0007669"/>
    <property type="project" value="TreeGrafter"/>
</dbReference>
<dbReference type="GO" id="GO:0071004">
    <property type="term" value="C:U2-type prespliceosome"/>
    <property type="evidence" value="ECO:0007669"/>
    <property type="project" value="TreeGrafter"/>
</dbReference>
<evidence type="ECO:0000256" key="3">
    <source>
        <dbReference type="ARBA" id="ARBA00009123"/>
    </source>
</evidence>
<keyword evidence="7" id="KW-0508">mRNA splicing</keyword>
<name>S7ZYQ9_DACHA</name>
<dbReference type="CDD" id="cd01717">
    <property type="entry name" value="Sm_B"/>
    <property type="match status" value="1"/>
</dbReference>
<dbReference type="InterPro" id="IPR047575">
    <property type="entry name" value="Sm"/>
</dbReference>
<evidence type="ECO:0000256" key="11">
    <source>
        <dbReference type="SAM" id="MobiDB-lite"/>
    </source>
</evidence>
<dbReference type="GO" id="GO:0070990">
    <property type="term" value="F:snRNP binding"/>
    <property type="evidence" value="ECO:0007669"/>
    <property type="project" value="TreeGrafter"/>
</dbReference>
<dbReference type="OrthoDB" id="2020720at2759"/>
<dbReference type="PANTHER" id="PTHR10701:SF0">
    <property type="entry name" value="SMALL NUCLEAR RIBONUCLEOPROTEIN-ASSOCIATED PROTEIN B"/>
    <property type="match status" value="1"/>
</dbReference>
<evidence type="ECO:0000256" key="8">
    <source>
        <dbReference type="ARBA" id="ARBA00023242"/>
    </source>
</evidence>
<feature type="compositionally biased region" description="Low complexity" evidence="11">
    <location>
        <begin position="112"/>
        <end position="135"/>
    </location>
</feature>
<keyword evidence="9" id="KW-0687">Ribonucleoprotein</keyword>
<evidence type="ECO:0000313" key="14">
    <source>
        <dbReference type="Proteomes" id="UP000015100"/>
    </source>
</evidence>